<organism evidence="2">
    <name type="scientific">marine sediment metagenome</name>
    <dbReference type="NCBI Taxonomy" id="412755"/>
    <lineage>
        <taxon>unclassified sequences</taxon>
        <taxon>metagenomes</taxon>
        <taxon>ecological metagenomes</taxon>
    </lineage>
</organism>
<gene>
    <name evidence="2" type="ORF">S12H4_56241</name>
</gene>
<evidence type="ECO:0000256" key="1">
    <source>
        <dbReference type="SAM" id="MobiDB-lite"/>
    </source>
</evidence>
<evidence type="ECO:0000313" key="2">
    <source>
        <dbReference type="EMBL" id="GAJ24856.1"/>
    </source>
</evidence>
<accession>X1VYT5</accession>
<feature type="compositionally biased region" description="Basic and acidic residues" evidence="1">
    <location>
        <begin position="38"/>
        <end position="51"/>
    </location>
</feature>
<reference evidence="2" key="1">
    <citation type="journal article" date="2014" name="Front. Microbiol.">
        <title>High frequency of phylogenetically diverse reductive dehalogenase-homologous genes in deep subseafloor sedimentary metagenomes.</title>
        <authorList>
            <person name="Kawai M."/>
            <person name="Futagami T."/>
            <person name="Toyoda A."/>
            <person name="Takaki Y."/>
            <person name="Nishi S."/>
            <person name="Hori S."/>
            <person name="Arai W."/>
            <person name="Tsubouchi T."/>
            <person name="Morono Y."/>
            <person name="Uchiyama I."/>
            <person name="Ito T."/>
            <person name="Fujiyama A."/>
            <person name="Inagaki F."/>
            <person name="Takami H."/>
        </authorList>
    </citation>
    <scope>NUCLEOTIDE SEQUENCE</scope>
    <source>
        <strain evidence="2">Expedition CK06-06</strain>
    </source>
</reference>
<feature type="non-terminal residue" evidence="2">
    <location>
        <position position="1"/>
    </location>
</feature>
<name>X1VYT5_9ZZZZ</name>
<sequence>KTRDTTGKDHTRTEVLWMNRRFVVAQETGRVPIRLTGKEFAEKKLNPERPYSRTPPKPSTQ</sequence>
<protein>
    <submittedName>
        <fullName evidence="2">Uncharacterized protein</fullName>
    </submittedName>
</protein>
<dbReference type="AlphaFoldDB" id="X1VYT5"/>
<proteinExistence type="predicted"/>
<dbReference type="EMBL" id="BARW01036185">
    <property type="protein sequence ID" value="GAJ24856.1"/>
    <property type="molecule type" value="Genomic_DNA"/>
</dbReference>
<comment type="caution">
    <text evidence="2">The sequence shown here is derived from an EMBL/GenBank/DDBJ whole genome shotgun (WGS) entry which is preliminary data.</text>
</comment>
<feature type="region of interest" description="Disordered" evidence="1">
    <location>
        <begin position="38"/>
        <end position="61"/>
    </location>
</feature>